<keyword evidence="3" id="KW-1003">Cell membrane</keyword>
<dbReference type="GO" id="GO:0098796">
    <property type="term" value="C:membrane protein complex"/>
    <property type="evidence" value="ECO:0007669"/>
    <property type="project" value="UniProtKB-ARBA"/>
</dbReference>
<keyword evidence="6" id="KW-0547">Nucleotide-binding</keyword>
<dbReference type="SMART" id="SM00382">
    <property type="entry name" value="AAA"/>
    <property type="match status" value="1"/>
</dbReference>
<evidence type="ECO:0000256" key="7">
    <source>
        <dbReference type="ARBA" id="ARBA00022840"/>
    </source>
</evidence>
<dbReference type="PANTHER" id="PTHR24220">
    <property type="entry name" value="IMPORT ATP-BINDING PROTEIN"/>
    <property type="match status" value="1"/>
</dbReference>
<dbReference type="InterPro" id="IPR003439">
    <property type="entry name" value="ABC_transporter-like_ATP-bd"/>
</dbReference>
<dbReference type="PANTHER" id="PTHR24220:SF86">
    <property type="entry name" value="ABC TRANSPORTER ABCH.1"/>
    <property type="match status" value="1"/>
</dbReference>
<dbReference type="InterPro" id="IPR017911">
    <property type="entry name" value="MacB-like_ATP-bd"/>
</dbReference>
<dbReference type="Pfam" id="PF12704">
    <property type="entry name" value="MacB_PCD"/>
    <property type="match status" value="1"/>
</dbReference>
<evidence type="ECO:0000256" key="10">
    <source>
        <dbReference type="ARBA" id="ARBA00038388"/>
    </source>
</evidence>
<dbReference type="GO" id="GO:0005886">
    <property type="term" value="C:plasma membrane"/>
    <property type="evidence" value="ECO:0007669"/>
    <property type="project" value="UniProtKB-SubCell"/>
</dbReference>
<evidence type="ECO:0000256" key="8">
    <source>
        <dbReference type="ARBA" id="ARBA00022989"/>
    </source>
</evidence>
<protein>
    <recommendedName>
        <fullName evidence="12">ABC transporter domain-containing protein</fullName>
    </recommendedName>
</protein>
<organism evidence="13 14">
    <name type="scientific">Candidatus Azambacteria bacterium GW2011_GWA2_45_90</name>
    <dbReference type="NCBI Taxonomy" id="1618614"/>
    <lineage>
        <taxon>Bacteria</taxon>
        <taxon>Candidatus Azamiibacteriota</taxon>
    </lineage>
</organism>
<comment type="subcellular location">
    <subcellularLocation>
        <location evidence="1">Cell inner membrane</location>
        <topology evidence="1">Multi-pass membrane protein</topology>
    </subcellularLocation>
</comment>
<dbReference type="Pfam" id="PF02687">
    <property type="entry name" value="FtsX"/>
    <property type="match status" value="1"/>
</dbReference>
<evidence type="ECO:0000313" key="13">
    <source>
        <dbReference type="EMBL" id="KKU17584.1"/>
    </source>
</evidence>
<evidence type="ECO:0000256" key="11">
    <source>
        <dbReference type="SAM" id="Phobius"/>
    </source>
</evidence>
<dbReference type="AlphaFoldDB" id="A0A0G1NAJ1"/>
<evidence type="ECO:0000256" key="3">
    <source>
        <dbReference type="ARBA" id="ARBA00022475"/>
    </source>
</evidence>
<keyword evidence="5 11" id="KW-0812">Transmembrane</keyword>
<feature type="domain" description="ABC transporter" evidence="12">
    <location>
        <begin position="2"/>
        <end position="242"/>
    </location>
</feature>
<reference evidence="13 14" key="1">
    <citation type="journal article" date="2015" name="Nature">
        <title>rRNA introns, odd ribosomes, and small enigmatic genomes across a large radiation of phyla.</title>
        <authorList>
            <person name="Brown C.T."/>
            <person name="Hug L.A."/>
            <person name="Thomas B.C."/>
            <person name="Sharon I."/>
            <person name="Castelle C.J."/>
            <person name="Singh A."/>
            <person name="Wilkins M.J."/>
            <person name="Williams K.H."/>
            <person name="Banfield J.F."/>
        </authorList>
    </citation>
    <scope>NUCLEOTIDE SEQUENCE [LARGE SCALE GENOMIC DNA]</scope>
</reference>
<gene>
    <name evidence="13" type="ORF">UX27_C0030G0005</name>
</gene>
<dbReference type="Proteomes" id="UP000034644">
    <property type="component" value="Unassembled WGS sequence"/>
</dbReference>
<dbReference type="PROSITE" id="PS50893">
    <property type="entry name" value="ABC_TRANSPORTER_2"/>
    <property type="match status" value="1"/>
</dbReference>
<evidence type="ECO:0000256" key="4">
    <source>
        <dbReference type="ARBA" id="ARBA00022519"/>
    </source>
</evidence>
<evidence type="ECO:0000256" key="1">
    <source>
        <dbReference type="ARBA" id="ARBA00004429"/>
    </source>
</evidence>
<dbReference type="InterPro" id="IPR025857">
    <property type="entry name" value="MacB_PCD"/>
</dbReference>
<dbReference type="InterPro" id="IPR003593">
    <property type="entry name" value="AAA+_ATPase"/>
</dbReference>
<evidence type="ECO:0000256" key="9">
    <source>
        <dbReference type="ARBA" id="ARBA00023136"/>
    </source>
</evidence>
<keyword evidence="8 11" id="KW-1133">Transmembrane helix</keyword>
<dbReference type="SUPFAM" id="SSF52540">
    <property type="entry name" value="P-loop containing nucleoside triphosphate hydrolases"/>
    <property type="match status" value="1"/>
</dbReference>
<feature type="non-terminal residue" evidence="13">
    <location>
        <position position="537"/>
    </location>
</feature>
<keyword evidence="4" id="KW-0997">Cell inner membrane</keyword>
<dbReference type="FunFam" id="3.40.50.300:FF:000032">
    <property type="entry name" value="Export ABC transporter ATP-binding protein"/>
    <property type="match status" value="1"/>
</dbReference>
<dbReference type="InterPro" id="IPR003838">
    <property type="entry name" value="ABC3_permease_C"/>
</dbReference>
<name>A0A0G1NAJ1_9BACT</name>
<keyword evidence="7" id="KW-0067">ATP-binding</keyword>
<keyword evidence="2" id="KW-0813">Transport</keyword>
<evidence type="ECO:0000256" key="2">
    <source>
        <dbReference type="ARBA" id="ARBA00022448"/>
    </source>
</evidence>
<evidence type="ECO:0000256" key="6">
    <source>
        <dbReference type="ARBA" id="ARBA00022741"/>
    </source>
</evidence>
<dbReference type="GO" id="GO:0016887">
    <property type="term" value="F:ATP hydrolysis activity"/>
    <property type="evidence" value="ECO:0007669"/>
    <property type="project" value="InterPro"/>
</dbReference>
<dbReference type="EMBL" id="LCLO01000030">
    <property type="protein sequence ID" value="KKU17584.1"/>
    <property type="molecule type" value="Genomic_DNA"/>
</dbReference>
<feature type="transmembrane region" description="Helical" evidence="11">
    <location>
        <begin position="484"/>
        <end position="508"/>
    </location>
</feature>
<comment type="similarity">
    <text evidence="10">Belongs to the ABC transporter superfamily. Macrolide exporter (TC 3.A.1.122) family.</text>
</comment>
<accession>A0A0G1NAJ1</accession>
<proteinExistence type="inferred from homology"/>
<evidence type="ECO:0000256" key="5">
    <source>
        <dbReference type="ARBA" id="ARBA00022692"/>
    </source>
</evidence>
<evidence type="ECO:0000313" key="14">
    <source>
        <dbReference type="Proteomes" id="UP000034644"/>
    </source>
</evidence>
<dbReference type="CDD" id="cd03255">
    <property type="entry name" value="ABC_MJ0796_LolCDE_FtsE"/>
    <property type="match status" value="1"/>
</dbReference>
<dbReference type="GO" id="GO:0022857">
    <property type="term" value="F:transmembrane transporter activity"/>
    <property type="evidence" value="ECO:0007669"/>
    <property type="project" value="TreeGrafter"/>
</dbReference>
<sequence length="537" mass="57562">MIECNDIVKTYKNGEMETVALKGVTFTIKDGEFVAIMGPSGSGKSTLMHIIGCLDAPSSGTYRLDGHDVSKLSDDELADIRNRKIGFVFQTFNLLPRATVLRNVALPLVYAGIGSEKREKAAAVALSAAAFPEKFWRHLPNQLSGGMTQRVAIARALVNDPSLILADEPTGNLDTQTGEMVLDTFQRLHTEQKRTIVLITHEVYVAEHAERIIQIKDGGIVGDDTVKHRRMANIGIGSVIAMVSIGQGASGQIQSSIEGLGSNLLTVMPGVVQPGRGFVSSGRGSAQTLKNEDADALEGLSGVAFVSPELQRRFQITSQVGNNTNSTVIGATAAYSSVRNVETEQGSFLTEQHNRSMSRVVVLGPTVAQDLFGEGNNPLGKTIRVNKINFKVIGILKAKGGSGFFNPDDTVLVPLSTMQKILAGADYLSTIAISVLDKELMPQVQEQAIFALAEKHRVDPQSPDFSIVSQADILGALTQITTTFTIFLASVAGISLLVGGIGIMNMMLTTVTERTREIGLRKAIGAKRKDITLQFLA</sequence>
<dbReference type="GO" id="GO:0005524">
    <property type="term" value="F:ATP binding"/>
    <property type="evidence" value="ECO:0007669"/>
    <property type="project" value="UniProtKB-KW"/>
</dbReference>
<keyword evidence="9 11" id="KW-0472">Membrane</keyword>
<dbReference type="InterPro" id="IPR027417">
    <property type="entry name" value="P-loop_NTPase"/>
</dbReference>
<dbReference type="InterPro" id="IPR015854">
    <property type="entry name" value="ABC_transpr_LolD-like"/>
</dbReference>
<comment type="caution">
    <text evidence="13">The sequence shown here is derived from an EMBL/GenBank/DDBJ whole genome shotgun (WGS) entry which is preliminary data.</text>
</comment>
<evidence type="ECO:0000259" key="12">
    <source>
        <dbReference type="PROSITE" id="PS50893"/>
    </source>
</evidence>
<dbReference type="Gene3D" id="3.40.50.300">
    <property type="entry name" value="P-loop containing nucleotide triphosphate hydrolases"/>
    <property type="match status" value="1"/>
</dbReference>
<dbReference type="Pfam" id="PF00005">
    <property type="entry name" value="ABC_tran"/>
    <property type="match status" value="1"/>
</dbReference>